<dbReference type="NCBIfam" id="TIGR02734">
    <property type="entry name" value="crtI_fam"/>
    <property type="match status" value="1"/>
</dbReference>
<dbReference type="GO" id="GO:0016491">
    <property type="term" value="F:oxidoreductase activity"/>
    <property type="evidence" value="ECO:0007669"/>
    <property type="project" value="UniProtKB-KW"/>
</dbReference>
<evidence type="ECO:0000256" key="4">
    <source>
        <dbReference type="ARBA" id="ARBA00023002"/>
    </source>
</evidence>
<organism evidence="7 8">
    <name type="scientific">Methyloversatilis universalis (strain ATCC BAA-1314 / DSM 25237 / JCM 13912 / CCUG 52030 / FAM5)</name>
    <dbReference type="NCBI Taxonomy" id="1000565"/>
    <lineage>
        <taxon>Bacteria</taxon>
        <taxon>Pseudomonadati</taxon>
        <taxon>Pseudomonadota</taxon>
        <taxon>Betaproteobacteria</taxon>
        <taxon>Nitrosomonadales</taxon>
        <taxon>Sterolibacteriaceae</taxon>
        <taxon>Methyloversatilis</taxon>
    </lineage>
</organism>
<name>F5RI01_METUF</name>
<protein>
    <submittedName>
        <fullName evidence="7">Methoxyneurosporene dehydrogenase</fullName>
    </submittedName>
</protein>
<accession>F5RI01</accession>
<comment type="similarity">
    <text evidence="2 5">Belongs to the carotenoid/retinoid oxidoreductase family.</text>
</comment>
<dbReference type="InterPro" id="IPR054841">
    <property type="entry name" value="carotdesatCrtD"/>
</dbReference>
<dbReference type="NCBIfam" id="NF045637">
    <property type="entry name" value="carotdesatCrtDProt"/>
    <property type="match status" value="1"/>
</dbReference>
<keyword evidence="3 5" id="KW-0125">Carotenoid biosynthesis</keyword>
<evidence type="ECO:0000313" key="8">
    <source>
        <dbReference type="Proteomes" id="UP000005019"/>
    </source>
</evidence>
<dbReference type="RefSeq" id="WP_008064752.1">
    <property type="nucleotide sequence ID" value="NZ_AFHG01000059.1"/>
</dbReference>
<dbReference type="GO" id="GO:0016117">
    <property type="term" value="P:carotenoid biosynthetic process"/>
    <property type="evidence" value="ECO:0007669"/>
    <property type="project" value="UniProtKB-KW"/>
</dbReference>
<dbReference type="InterPro" id="IPR036188">
    <property type="entry name" value="FAD/NAD-bd_sf"/>
</dbReference>
<dbReference type="InterPro" id="IPR002937">
    <property type="entry name" value="Amino_oxidase"/>
</dbReference>
<dbReference type="Proteomes" id="UP000005019">
    <property type="component" value="Unassembled WGS sequence"/>
</dbReference>
<evidence type="ECO:0000256" key="5">
    <source>
        <dbReference type="RuleBase" id="RU362075"/>
    </source>
</evidence>
<keyword evidence="8" id="KW-1185">Reference proteome</keyword>
<proteinExistence type="inferred from homology"/>
<evidence type="ECO:0000313" key="7">
    <source>
        <dbReference type="EMBL" id="EGK69983.1"/>
    </source>
</evidence>
<dbReference type="Gene3D" id="3.50.50.60">
    <property type="entry name" value="FAD/NAD(P)-binding domain"/>
    <property type="match status" value="2"/>
</dbReference>
<gene>
    <name evidence="7" type="ORF">METUNv1_03951</name>
</gene>
<feature type="domain" description="Amine oxidase" evidence="6">
    <location>
        <begin position="13"/>
        <end position="488"/>
    </location>
</feature>
<keyword evidence="4 5" id="KW-0560">Oxidoreductase</keyword>
<dbReference type="eggNOG" id="COG1233">
    <property type="taxonomic scope" value="Bacteria"/>
</dbReference>
<dbReference type="STRING" id="1000565.METUNv1_03951"/>
<dbReference type="InterPro" id="IPR014105">
    <property type="entry name" value="Carotenoid/retinoid_OxRdtase"/>
</dbReference>
<dbReference type="EMBL" id="AFHG01000059">
    <property type="protein sequence ID" value="EGK69983.1"/>
    <property type="molecule type" value="Genomic_DNA"/>
</dbReference>
<comment type="caution">
    <text evidence="7">The sequence shown here is derived from an EMBL/GenBank/DDBJ whole genome shotgun (WGS) entry which is preliminary data.</text>
</comment>
<dbReference type="PANTHER" id="PTHR43734">
    <property type="entry name" value="PHYTOENE DESATURASE"/>
    <property type="match status" value="1"/>
</dbReference>
<dbReference type="OrthoDB" id="9774675at2"/>
<evidence type="ECO:0000256" key="1">
    <source>
        <dbReference type="ARBA" id="ARBA00004829"/>
    </source>
</evidence>
<dbReference type="SUPFAM" id="SSF51905">
    <property type="entry name" value="FAD/NAD(P)-binding domain"/>
    <property type="match status" value="1"/>
</dbReference>
<evidence type="ECO:0000259" key="6">
    <source>
        <dbReference type="Pfam" id="PF01593"/>
    </source>
</evidence>
<evidence type="ECO:0000256" key="2">
    <source>
        <dbReference type="ARBA" id="ARBA00006046"/>
    </source>
</evidence>
<sequence length="496" mass="53446">MNRQDVVVIGAGVAGLVAALELARRGLAVTLTERADTPGGKLREVAVAGQRLDAGPTVFTLREVFEDIFDAAGSDFASQVGTRRVDVLARHAWSAGQRLDLHAGIERSAEAIGDFAGAAEARRFVRFTRDAQTIYRTLDASFMRAQRPGPLELARRAGPGILRIRPFATMWRALGSHFRDPRLRQLFGRYATYCGSSPFDAPATLMLVAHVEQRGVWLIEGGMYRLAEALAALCVRHGVQFRYGAHVSEITLQGDRVSGVRLASGEWLAARAVVANADVAALPAGHFGDSVRHAATAVEPATRSLSAVTWNLVATTQGFPLLRHNVFFSADYRAEFDDLQRHRRLPRAPTVYVCAQDRGDTAPASPLPAERLLCLINAPADGDQRLARPGEIERCAHLAFRQLAHCGLKVDRRASACVTTTPEDFNRLFPATGGALYGEASHGWRAAFRRPGARSRVPGLYLAGGSAHPGPGLPMAALSGRLAADCVLLDRQAAAS</sequence>
<reference evidence="7 8" key="1">
    <citation type="journal article" date="2011" name="J. Bacteriol.">
        <title>Genome sequence of Methyloversatilis universalis FAM5T, a methylotrophic representative of the order Rhodocyclales.</title>
        <authorList>
            <person name="Kittichotirat W."/>
            <person name="Good N.M."/>
            <person name="Hall R."/>
            <person name="Bringel F."/>
            <person name="Lajus A."/>
            <person name="Medigue C."/>
            <person name="Smalley N.E."/>
            <person name="Beck D."/>
            <person name="Bumgarner R."/>
            <person name="Vuilleumier S."/>
            <person name="Kalyuzhnaya M.G."/>
        </authorList>
    </citation>
    <scope>NUCLEOTIDE SEQUENCE [LARGE SCALE GENOMIC DNA]</scope>
    <source>
        <strain evidence="8">ATCC BAA-1314 / JCM 13912 / FAM5</strain>
    </source>
</reference>
<dbReference type="PANTHER" id="PTHR43734:SF7">
    <property type="entry name" value="4,4'-DIAPONEUROSPORENE OXYGENASE"/>
    <property type="match status" value="1"/>
</dbReference>
<dbReference type="AlphaFoldDB" id="F5RI01"/>
<evidence type="ECO:0000256" key="3">
    <source>
        <dbReference type="ARBA" id="ARBA00022746"/>
    </source>
</evidence>
<dbReference type="Pfam" id="PF01593">
    <property type="entry name" value="Amino_oxidase"/>
    <property type="match status" value="1"/>
</dbReference>
<comment type="pathway">
    <text evidence="1 5">Carotenoid biosynthesis.</text>
</comment>